<organism evidence="2 3">
    <name type="scientific">Sphagnum troendelagicum</name>
    <dbReference type="NCBI Taxonomy" id="128251"/>
    <lineage>
        <taxon>Eukaryota</taxon>
        <taxon>Viridiplantae</taxon>
        <taxon>Streptophyta</taxon>
        <taxon>Embryophyta</taxon>
        <taxon>Bryophyta</taxon>
        <taxon>Sphagnophytina</taxon>
        <taxon>Sphagnopsida</taxon>
        <taxon>Sphagnales</taxon>
        <taxon>Sphagnaceae</taxon>
        <taxon>Sphagnum</taxon>
    </lineage>
</organism>
<dbReference type="SUPFAM" id="SSF47446">
    <property type="entry name" value="Signal peptide-binding domain"/>
    <property type="match status" value="1"/>
</dbReference>
<reference evidence="2" key="1">
    <citation type="submission" date="2024-02" db="EMBL/GenBank/DDBJ databases">
        <authorList>
            <consortium name="ELIXIR-Norway"/>
            <consortium name="Elixir Norway"/>
        </authorList>
    </citation>
    <scope>NUCLEOTIDE SEQUENCE</scope>
</reference>
<dbReference type="EMBL" id="OZ019901">
    <property type="protein sequence ID" value="CAK9236781.1"/>
    <property type="molecule type" value="Genomic_DNA"/>
</dbReference>
<dbReference type="InterPro" id="IPR036891">
    <property type="entry name" value="Signal_recog_part_SRP54_M_sf"/>
</dbReference>
<dbReference type="Pfam" id="PF02810">
    <property type="entry name" value="SEC-C"/>
    <property type="match status" value="1"/>
</dbReference>
<dbReference type="PANTHER" id="PTHR36750">
    <property type="entry name" value="SEC-C MOTIF PROTEIN"/>
    <property type="match status" value="1"/>
</dbReference>
<evidence type="ECO:0000313" key="3">
    <source>
        <dbReference type="Proteomes" id="UP001497512"/>
    </source>
</evidence>
<evidence type="ECO:0000256" key="1">
    <source>
        <dbReference type="SAM" id="MobiDB-lite"/>
    </source>
</evidence>
<protein>
    <submittedName>
        <fullName evidence="2">Uncharacterized protein</fullName>
    </submittedName>
</protein>
<feature type="compositionally biased region" description="Low complexity" evidence="1">
    <location>
        <begin position="36"/>
        <end position="51"/>
    </location>
</feature>
<accession>A0ABP0V2U3</accession>
<dbReference type="Gene3D" id="3.10.450.50">
    <property type="match status" value="1"/>
</dbReference>
<evidence type="ECO:0000313" key="2">
    <source>
        <dbReference type="EMBL" id="CAK9236781.1"/>
    </source>
</evidence>
<dbReference type="SUPFAM" id="SSF103642">
    <property type="entry name" value="Sec-C motif"/>
    <property type="match status" value="1"/>
</dbReference>
<proteinExistence type="predicted"/>
<feature type="region of interest" description="Disordered" evidence="1">
    <location>
        <begin position="36"/>
        <end position="59"/>
    </location>
</feature>
<keyword evidence="3" id="KW-1185">Reference proteome</keyword>
<dbReference type="InterPro" id="IPR004027">
    <property type="entry name" value="SEC_C_motif"/>
</dbReference>
<sequence>MGTVSRQLHGLLRMRAAYYPRQRMWYGQQPLQRFSQAPSSSSGFASAVDSGSNDEPSPSSWFQKLKGVFAGKTSPGGSAQVAQESATVSQQDLTMENFADELKKARQFGSLTTFGRGLPRGGEMSAVKSLERQEGILRALARRDPVRVAGQHKAEVAAECGCTVRDVEDVVAKYEWAKEANRRVMKLKEEGKPLPKSLDEVEAIMGGRWSAAASVNLAKTGQLSRNAACPCGSGKKYKRCCGKSET</sequence>
<dbReference type="Proteomes" id="UP001497512">
    <property type="component" value="Chromosome 9"/>
</dbReference>
<name>A0ABP0V2U3_9BRYO</name>
<gene>
    <name evidence="2" type="ORF">CSSPTR1EN2_LOCUS23181</name>
</gene>
<dbReference type="PANTHER" id="PTHR36750:SF1">
    <property type="entry name" value="SEC-C MOTIF PROTEIN"/>
    <property type="match status" value="1"/>
</dbReference>